<accession>A0ACB7FJT6</accession>
<evidence type="ECO:0000313" key="2">
    <source>
        <dbReference type="Proteomes" id="UP000805704"/>
    </source>
</evidence>
<proteinExistence type="predicted"/>
<organism evidence="1 2">
    <name type="scientific">Nibea albiflora</name>
    <name type="common">Yellow drum</name>
    <name type="synonym">Corvina albiflora</name>
    <dbReference type="NCBI Taxonomy" id="240163"/>
    <lineage>
        <taxon>Eukaryota</taxon>
        <taxon>Metazoa</taxon>
        <taxon>Chordata</taxon>
        <taxon>Craniata</taxon>
        <taxon>Vertebrata</taxon>
        <taxon>Euteleostomi</taxon>
        <taxon>Actinopterygii</taxon>
        <taxon>Neopterygii</taxon>
        <taxon>Teleostei</taxon>
        <taxon>Neoteleostei</taxon>
        <taxon>Acanthomorphata</taxon>
        <taxon>Eupercaria</taxon>
        <taxon>Sciaenidae</taxon>
        <taxon>Nibea</taxon>
    </lineage>
</organism>
<evidence type="ECO:0000313" key="1">
    <source>
        <dbReference type="EMBL" id="KAG8014708.1"/>
    </source>
</evidence>
<reference evidence="1" key="1">
    <citation type="submission" date="2020-04" db="EMBL/GenBank/DDBJ databases">
        <title>A chromosome-scale assembly and high-density genetic map of the yellow drum (Nibea albiflora) genome.</title>
        <authorList>
            <person name="Xu D."/>
            <person name="Zhang W."/>
            <person name="Chen R."/>
            <person name="Tan P."/>
            <person name="Wang L."/>
            <person name="Song H."/>
            <person name="Tian L."/>
            <person name="Zhu Q."/>
            <person name="Wang B."/>
        </authorList>
    </citation>
    <scope>NUCLEOTIDE SEQUENCE</scope>
    <source>
        <strain evidence="1">ZJHYS-2018</strain>
    </source>
</reference>
<name>A0ACB7FJT6_NIBAL</name>
<keyword evidence="2" id="KW-1185">Reference proteome</keyword>
<gene>
    <name evidence="1" type="primary">FAM13A</name>
    <name evidence="1" type="ORF">GBF38_003317</name>
</gene>
<dbReference type="EMBL" id="CM024789">
    <property type="protein sequence ID" value="KAG8014708.1"/>
    <property type="molecule type" value="Genomic_DNA"/>
</dbReference>
<sequence>MVLEETLVLHKRTKALDQEGLFRVNGNVRAVETLKQRLESGEDVDLLNESDSCTVASLLKRYLRDLPEGLVDSAVQQALIHHYQECGDEVSWSDMRDLLQQLPDAHHSLLRYLCHFLTLVEGNHKENRMTAFNLATVFGPSVFHVAPGFEAIKDQNICNKIMVKLIQNYSSIFEADRDREDSTEELSTLIIVKEAQVTDADTKKSPSHPSAKTPTPVPRTKCELACFSSCFSLSNHLSPVHCRPDVVNYLDRTIRSTVEQHLFDVNSLGDQSSTSEDSQLTPCPPSPSVTPTARQRRRHQREQQEEDQRHRERNRASSIRADTNKENIPSSSASSSSSVGEDTSSSFDTQGGQSGHTERTPKARKSKHSPTLVQLSDNQDASSLTECVGERPAANHMEAFQKGSPPSFFLHSRSALPCMRHWRKMRVSDYEEMDVEERAGY</sequence>
<protein>
    <submittedName>
        <fullName evidence="1">Protein FAM13A</fullName>
    </submittedName>
</protein>
<dbReference type="Proteomes" id="UP000805704">
    <property type="component" value="Chromosome 1"/>
</dbReference>
<comment type="caution">
    <text evidence="1">The sequence shown here is derived from an EMBL/GenBank/DDBJ whole genome shotgun (WGS) entry which is preliminary data.</text>
</comment>